<sequence>MKRYLIRLVSSLALIGLLAAHILGNIHIPFVAQFERLLYDTRVRLSAPGGKDDKIVIIALDERSLDAEGHWPWSRDKLARLVSQLYAYGVEVVGFDVVFPERDVSFELETLKQLGRQDPAFSRKLERFSPQLDRDAIFGDALAQGRSVVAFYFHTDERAQYETGDLPIAAFEFDDAIRDDIRLPTATGYSANVPEITEGAWSAGFISNPLIGEDGIVRRAPLLHAYGNNAYESLSLAMASTYLDDIALPVFVDAPLLLQGYPPLEAIVLGERHIPVDAQGAVLVPYRGGAGSFNYVSATDVINGTVPNPEQLAGSITLIGATAPGLVDLRSTPFGSIYPGVEVHANVLAGILDNSFRWQPAYTQAAELIAVLAFGLLAALVLPVLSAVYATLLLIVMVTAAVWTNAYLWDEKLHVLPLATTLIVLFGTYLLNMVYGYFFESRSRSHMNDLFGQYVPPDLVSEMAHDPTHYSMESEKRELSVLFTDIRSFTTISEALDAQELSDLLNRFLTPMTEVVHETHGTIDKYMGDCIMAFWGAPLRDANHAEHAIVAGLGMLNALTALNESFVEEGKPELKIGVGVNTGTMSVGNMGSRFRRAYTVLGDSVNLGSRLEGLTKAYGVEMLVSEFTRDAAADRFLYREIDRVRVKGKRLPVGIYEVVGEASRVPDIERARLLQFEQAMKLYRALDWDGAEGIMLDLVDQVPDKLLYRMYLQRIRTFRAEPPPADWDGVYTHDSK</sequence>
<dbReference type="InterPro" id="IPR050697">
    <property type="entry name" value="Adenylyl/Guanylyl_Cyclase_3/4"/>
</dbReference>
<dbReference type="SMART" id="SM00044">
    <property type="entry name" value="CYCc"/>
    <property type="match status" value="1"/>
</dbReference>
<dbReference type="PROSITE" id="PS50125">
    <property type="entry name" value="GUANYLATE_CYCLASE_2"/>
    <property type="match status" value="1"/>
</dbReference>
<dbReference type="GO" id="GO:0004016">
    <property type="term" value="F:adenylate cyclase activity"/>
    <property type="evidence" value="ECO:0007669"/>
    <property type="project" value="UniProtKB-ARBA"/>
</dbReference>
<dbReference type="FunFam" id="3.30.70.1230:FF:000016">
    <property type="entry name" value="Adenylate/guanylate cyclase domain-containing protein"/>
    <property type="match status" value="1"/>
</dbReference>
<dbReference type="AlphaFoldDB" id="A0A5N0TDH1"/>
<keyword evidence="3" id="KW-1003">Cell membrane</keyword>
<evidence type="ECO:0000259" key="8">
    <source>
        <dbReference type="PROSITE" id="PS50125"/>
    </source>
</evidence>
<keyword evidence="5 7" id="KW-1133">Transmembrane helix</keyword>
<accession>A0A5N0TDH1</accession>
<dbReference type="GO" id="GO:0035556">
    <property type="term" value="P:intracellular signal transduction"/>
    <property type="evidence" value="ECO:0007669"/>
    <property type="project" value="InterPro"/>
</dbReference>
<dbReference type="PANTHER" id="PTHR43081:SF1">
    <property type="entry name" value="ADENYLATE CYCLASE, TERMINAL-DIFFERENTIATION SPECIFIC"/>
    <property type="match status" value="1"/>
</dbReference>
<dbReference type="Pfam" id="PF00211">
    <property type="entry name" value="Guanylate_cyc"/>
    <property type="match status" value="1"/>
</dbReference>
<protein>
    <submittedName>
        <fullName evidence="9">Adenylate/guanylate cyclase domain-containing protein</fullName>
    </submittedName>
</protein>
<dbReference type="PANTHER" id="PTHR43081">
    <property type="entry name" value="ADENYLATE CYCLASE, TERMINAL-DIFFERENTIATION SPECIFIC-RELATED"/>
    <property type="match status" value="1"/>
</dbReference>
<name>A0A5N0TDH1_9GAMM</name>
<comment type="caution">
    <text evidence="9">The sequence shown here is derived from an EMBL/GenBank/DDBJ whole genome shotgun (WGS) entry which is preliminary data.</text>
</comment>
<dbReference type="Pfam" id="PF05226">
    <property type="entry name" value="CHASE2"/>
    <property type="match status" value="1"/>
</dbReference>
<evidence type="ECO:0000256" key="6">
    <source>
        <dbReference type="ARBA" id="ARBA00023136"/>
    </source>
</evidence>
<keyword evidence="6 7" id="KW-0472">Membrane</keyword>
<dbReference type="RefSeq" id="WP_150862633.1">
    <property type="nucleotide sequence ID" value="NZ_VYXP01000002.1"/>
</dbReference>
<evidence type="ECO:0000256" key="7">
    <source>
        <dbReference type="SAM" id="Phobius"/>
    </source>
</evidence>
<dbReference type="InterPro" id="IPR029787">
    <property type="entry name" value="Nucleotide_cyclase"/>
</dbReference>
<comment type="subcellular location">
    <subcellularLocation>
        <location evidence="1">Cell envelope</location>
    </subcellularLocation>
</comment>
<gene>
    <name evidence="9" type="ORF">F3N42_01540</name>
</gene>
<feature type="transmembrane region" description="Helical" evidence="7">
    <location>
        <begin position="415"/>
        <end position="438"/>
    </location>
</feature>
<dbReference type="SUPFAM" id="SSF55073">
    <property type="entry name" value="Nucleotide cyclase"/>
    <property type="match status" value="1"/>
</dbReference>
<evidence type="ECO:0000256" key="3">
    <source>
        <dbReference type="ARBA" id="ARBA00022475"/>
    </source>
</evidence>
<dbReference type="Proteomes" id="UP000325372">
    <property type="component" value="Unassembled WGS sequence"/>
</dbReference>
<evidence type="ECO:0000256" key="2">
    <source>
        <dbReference type="ARBA" id="ARBA00005381"/>
    </source>
</evidence>
<evidence type="ECO:0000313" key="10">
    <source>
        <dbReference type="Proteomes" id="UP000325372"/>
    </source>
</evidence>
<reference evidence="9 10" key="1">
    <citation type="submission" date="2019-09" db="EMBL/GenBank/DDBJ databases">
        <title>Wenzhouxiangella sp. Genome sequencing and assembly.</title>
        <authorList>
            <person name="Zhang R."/>
        </authorList>
    </citation>
    <scope>NUCLEOTIDE SEQUENCE [LARGE SCALE GENOMIC DNA]</scope>
    <source>
        <strain evidence="9 10">W260</strain>
    </source>
</reference>
<feature type="transmembrane region" description="Helical" evidence="7">
    <location>
        <begin position="389"/>
        <end position="409"/>
    </location>
</feature>
<keyword evidence="10" id="KW-1185">Reference proteome</keyword>
<dbReference type="GO" id="GO:0030313">
    <property type="term" value="C:cell envelope"/>
    <property type="evidence" value="ECO:0007669"/>
    <property type="project" value="UniProtKB-SubCell"/>
</dbReference>
<dbReference type="InterPro" id="IPR007890">
    <property type="entry name" value="CHASE2"/>
</dbReference>
<evidence type="ECO:0000256" key="1">
    <source>
        <dbReference type="ARBA" id="ARBA00004196"/>
    </source>
</evidence>
<proteinExistence type="inferred from homology"/>
<dbReference type="Gene3D" id="3.30.70.1230">
    <property type="entry name" value="Nucleotide cyclase"/>
    <property type="match status" value="1"/>
</dbReference>
<dbReference type="EMBL" id="VYXP01000002">
    <property type="protein sequence ID" value="KAA9133072.1"/>
    <property type="molecule type" value="Genomic_DNA"/>
</dbReference>
<keyword evidence="4 7" id="KW-0812">Transmembrane</keyword>
<organism evidence="9 10">
    <name type="scientific">Marinihelvus fidelis</name>
    <dbReference type="NCBI Taxonomy" id="2613842"/>
    <lineage>
        <taxon>Bacteria</taxon>
        <taxon>Pseudomonadati</taxon>
        <taxon>Pseudomonadota</taxon>
        <taxon>Gammaproteobacteria</taxon>
        <taxon>Chromatiales</taxon>
        <taxon>Wenzhouxiangellaceae</taxon>
        <taxon>Marinihelvus</taxon>
    </lineage>
</organism>
<dbReference type="CDD" id="cd07302">
    <property type="entry name" value="CHD"/>
    <property type="match status" value="1"/>
</dbReference>
<feature type="transmembrane region" description="Helical" evidence="7">
    <location>
        <begin position="361"/>
        <end position="382"/>
    </location>
</feature>
<comment type="similarity">
    <text evidence="2">Belongs to the adenylyl cyclase class-3 family.</text>
</comment>
<dbReference type="InterPro" id="IPR001054">
    <property type="entry name" value="A/G_cyclase"/>
</dbReference>
<evidence type="ECO:0000256" key="5">
    <source>
        <dbReference type="ARBA" id="ARBA00022989"/>
    </source>
</evidence>
<evidence type="ECO:0000256" key="4">
    <source>
        <dbReference type="ARBA" id="ARBA00022692"/>
    </source>
</evidence>
<dbReference type="GO" id="GO:0006171">
    <property type="term" value="P:cAMP biosynthetic process"/>
    <property type="evidence" value="ECO:0007669"/>
    <property type="project" value="TreeGrafter"/>
</dbReference>
<dbReference type="SMART" id="SM01080">
    <property type="entry name" value="CHASE2"/>
    <property type="match status" value="1"/>
</dbReference>
<feature type="domain" description="Guanylate cyclase" evidence="8">
    <location>
        <begin position="480"/>
        <end position="612"/>
    </location>
</feature>
<evidence type="ECO:0000313" key="9">
    <source>
        <dbReference type="EMBL" id="KAA9133072.1"/>
    </source>
</evidence>